<accession>A0A931DMZ8</accession>
<dbReference type="EC" id="4.3.1.12" evidence="2"/>
<sequence length="329" mass="34937">MGRLRIINGDEVRRLLTVEDVRPALADAMARFSGGETYQHPRITVDPPQFDGMALLMPAASAGGRTLGFKLLSMFDRSVERGLPSVQGLVILLDAVYGEPLAIIDGTVVTEIRTAAVTAEATDRLARADAVTMGVIGAGVQARGHLEALAEVRPWKTVRLWSRTAERARLLAEWGRDRGIPVQVVDSAREAAADADVVCTATSDCSPVLADGDVAENGAHINAIGAFGPECRELPTELVARSTIVVDSREAVLRESGDLLIPMREGAIGESAIAAELGEVIAGRHPGRTGDGETTLFETLGLPIQDVVACDLVYERAVERGVGQEIAFP</sequence>
<dbReference type="Pfam" id="PF02423">
    <property type="entry name" value="OCD_Mu_crystall"/>
    <property type="match status" value="1"/>
</dbReference>
<dbReference type="InterPro" id="IPR003462">
    <property type="entry name" value="ODC_Mu_crystall"/>
</dbReference>
<dbReference type="PANTHER" id="PTHR13812">
    <property type="entry name" value="KETIMINE REDUCTASE MU-CRYSTALLIN"/>
    <property type="match status" value="1"/>
</dbReference>
<dbReference type="Proteomes" id="UP000614047">
    <property type="component" value="Unassembled WGS sequence"/>
</dbReference>
<proteinExistence type="inferred from homology"/>
<protein>
    <submittedName>
        <fullName evidence="2">Ornithine cyclodeaminase</fullName>
        <ecNumber evidence="2">4.3.1.12</ecNumber>
    </submittedName>
</protein>
<evidence type="ECO:0000313" key="2">
    <source>
        <dbReference type="EMBL" id="MBG6090566.1"/>
    </source>
</evidence>
<dbReference type="SUPFAM" id="SSF51735">
    <property type="entry name" value="NAD(P)-binding Rossmann-fold domains"/>
    <property type="match status" value="1"/>
</dbReference>
<organism evidence="2 3">
    <name type="scientific">Actinomadura viridis</name>
    <dbReference type="NCBI Taxonomy" id="58110"/>
    <lineage>
        <taxon>Bacteria</taxon>
        <taxon>Bacillati</taxon>
        <taxon>Actinomycetota</taxon>
        <taxon>Actinomycetes</taxon>
        <taxon>Streptosporangiales</taxon>
        <taxon>Thermomonosporaceae</taxon>
        <taxon>Actinomadura</taxon>
    </lineage>
</organism>
<evidence type="ECO:0000313" key="3">
    <source>
        <dbReference type="Proteomes" id="UP000614047"/>
    </source>
</evidence>
<comment type="caution">
    <text evidence="2">The sequence shown here is derived from an EMBL/GenBank/DDBJ whole genome shotgun (WGS) entry which is preliminary data.</text>
</comment>
<dbReference type="EMBL" id="JADOUA010000001">
    <property type="protein sequence ID" value="MBG6090566.1"/>
    <property type="molecule type" value="Genomic_DNA"/>
</dbReference>
<dbReference type="GO" id="GO:0016491">
    <property type="term" value="F:oxidoreductase activity"/>
    <property type="evidence" value="ECO:0007669"/>
    <property type="project" value="UniProtKB-ARBA"/>
</dbReference>
<name>A0A931DMZ8_9ACTN</name>
<reference evidence="2" key="1">
    <citation type="submission" date="2020-11" db="EMBL/GenBank/DDBJ databases">
        <title>Sequencing the genomes of 1000 actinobacteria strains.</title>
        <authorList>
            <person name="Klenk H.-P."/>
        </authorList>
    </citation>
    <scope>NUCLEOTIDE SEQUENCE</scope>
    <source>
        <strain evidence="2">DSM 43175</strain>
    </source>
</reference>
<dbReference type="RefSeq" id="WP_197013013.1">
    <property type="nucleotide sequence ID" value="NZ_BAABES010000011.1"/>
</dbReference>
<gene>
    <name evidence="2" type="ORF">IW256_004679</name>
</gene>
<dbReference type="Gene3D" id="3.30.1780.10">
    <property type="entry name" value="ornithine cyclodeaminase, domain 1"/>
    <property type="match status" value="1"/>
</dbReference>
<dbReference type="PANTHER" id="PTHR13812:SF19">
    <property type="entry name" value="KETIMINE REDUCTASE MU-CRYSTALLIN"/>
    <property type="match status" value="1"/>
</dbReference>
<dbReference type="InterPro" id="IPR036291">
    <property type="entry name" value="NAD(P)-bd_dom_sf"/>
</dbReference>
<dbReference type="Gene3D" id="3.40.50.720">
    <property type="entry name" value="NAD(P)-binding Rossmann-like Domain"/>
    <property type="match status" value="1"/>
</dbReference>
<comment type="similarity">
    <text evidence="1">Belongs to the ornithine cyclodeaminase/mu-crystallin family.</text>
</comment>
<keyword evidence="2" id="KW-0456">Lyase</keyword>
<dbReference type="GO" id="GO:0019752">
    <property type="term" value="P:carboxylic acid metabolic process"/>
    <property type="evidence" value="ECO:0007669"/>
    <property type="project" value="UniProtKB-ARBA"/>
</dbReference>
<dbReference type="GO" id="GO:0008473">
    <property type="term" value="F:ornithine cyclodeaminase activity"/>
    <property type="evidence" value="ECO:0007669"/>
    <property type="project" value="UniProtKB-EC"/>
</dbReference>
<dbReference type="FunFam" id="3.40.50.720:FF:000311">
    <property type="entry name" value="Ornithine cyclodeaminase"/>
    <property type="match status" value="1"/>
</dbReference>
<keyword evidence="3" id="KW-1185">Reference proteome</keyword>
<dbReference type="GO" id="GO:0005737">
    <property type="term" value="C:cytoplasm"/>
    <property type="evidence" value="ECO:0007669"/>
    <property type="project" value="TreeGrafter"/>
</dbReference>
<dbReference type="AlphaFoldDB" id="A0A931DMZ8"/>
<evidence type="ECO:0000256" key="1">
    <source>
        <dbReference type="ARBA" id="ARBA00008903"/>
    </source>
</evidence>
<dbReference type="InterPro" id="IPR023401">
    <property type="entry name" value="ODC_N"/>
</dbReference>
<dbReference type="PIRSF" id="PIRSF001439">
    <property type="entry name" value="CryM"/>
    <property type="match status" value="1"/>
</dbReference>